<reference evidence="6" key="1">
    <citation type="journal article" date="2013" name="Environ. Microbiol.">
        <title>Microbiota from the distal guts of lean and obese adolescents exhibit partial functional redundancy besides clear differences in community structure.</title>
        <authorList>
            <person name="Ferrer M."/>
            <person name="Ruiz A."/>
            <person name="Lanza F."/>
            <person name="Haange S.B."/>
            <person name="Oberbach A."/>
            <person name="Till H."/>
            <person name="Bargiela R."/>
            <person name="Campoy C."/>
            <person name="Segura M.T."/>
            <person name="Richter M."/>
            <person name="von Bergen M."/>
            <person name="Seifert J."/>
            <person name="Suarez A."/>
        </authorList>
    </citation>
    <scope>NUCLEOTIDE SEQUENCE</scope>
</reference>
<dbReference type="AlphaFoldDB" id="K1TL19"/>
<evidence type="ECO:0000256" key="4">
    <source>
        <dbReference type="ARBA" id="ARBA00023235"/>
    </source>
</evidence>
<dbReference type="GO" id="GO:0005737">
    <property type="term" value="C:cytoplasm"/>
    <property type="evidence" value="ECO:0007669"/>
    <property type="project" value="TreeGrafter"/>
</dbReference>
<feature type="non-terminal residue" evidence="6">
    <location>
        <position position="1"/>
    </location>
</feature>
<dbReference type="GO" id="GO:0003677">
    <property type="term" value="F:DNA binding"/>
    <property type="evidence" value="ECO:0007669"/>
    <property type="project" value="UniProtKB-KW"/>
</dbReference>
<name>K1TL19_9ZZZZ</name>
<accession>K1TL19</accession>
<dbReference type="Gene3D" id="3.30.1360.40">
    <property type="match status" value="1"/>
</dbReference>
<dbReference type="EMBL" id="AJWZ01001430">
    <property type="protein sequence ID" value="EKC73807.1"/>
    <property type="molecule type" value="Genomic_DNA"/>
</dbReference>
<dbReference type="InterPro" id="IPR013758">
    <property type="entry name" value="Topo_IIA_A/C_ab"/>
</dbReference>
<dbReference type="InterPro" id="IPR050220">
    <property type="entry name" value="Type_II_DNA_Topoisomerases"/>
</dbReference>
<dbReference type="InterPro" id="IPR013757">
    <property type="entry name" value="Topo_IIA_A_a_sf"/>
</dbReference>
<dbReference type="Gene3D" id="3.90.199.10">
    <property type="entry name" value="Topoisomerase II, domain 5"/>
    <property type="match status" value="1"/>
</dbReference>
<proteinExistence type="inferred from homology"/>
<comment type="similarity">
    <text evidence="1">Belongs to the type II topoisomerase GyrA/ParC subunit family.</text>
</comment>
<organism evidence="6">
    <name type="scientific">human gut metagenome</name>
    <dbReference type="NCBI Taxonomy" id="408170"/>
    <lineage>
        <taxon>unclassified sequences</taxon>
        <taxon>metagenomes</taxon>
        <taxon>organismal metagenomes</taxon>
    </lineage>
</organism>
<dbReference type="GO" id="GO:0006265">
    <property type="term" value="P:DNA topological change"/>
    <property type="evidence" value="ECO:0007669"/>
    <property type="project" value="InterPro"/>
</dbReference>
<comment type="caution">
    <text evidence="6">The sequence shown here is derived from an EMBL/GenBank/DDBJ whole genome shotgun (WGS) entry which is preliminary data.</text>
</comment>
<dbReference type="PANTHER" id="PTHR43493">
    <property type="entry name" value="DNA GYRASE/TOPOISOMERASE SUBUNIT A"/>
    <property type="match status" value="1"/>
</dbReference>
<dbReference type="InterPro" id="IPR002205">
    <property type="entry name" value="Topo_IIA_dom_A"/>
</dbReference>
<dbReference type="PANTHER" id="PTHR43493:SF5">
    <property type="entry name" value="DNA GYRASE SUBUNIT A, CHLOROPLASTIC_MITOCHONDRIAL"/>
    <property type="match status" value="1"/>
</dbReference>
<evidence type="ECO:0000259" key="5">
    <source>
        <dbReference type="Pfam" id="PF00521"/>
    </source>
</evidence>
<dbReference type="SUPFAM" id="SSF56719">
    <property type="entry name" value="Type II DNA topoisomerase"/>
    <property type="match status" value="1"/>
</dbReference>
<sequence length="342" mass="39496">TLSSDIYPYNLSEIADATIKLLKNPNARIRLIPDLPTGCDIIVKDDYTFLMQSSFDVDSVNYIITIKNTPYLKYLDDIDSRLREIQDSPNPIKEIISADDESELIEDKIRYVIRCKPCNLYQVVNTLFKRVPGFRASISTRNMIVVDSSFHTREYDIRQILCAWIKNRLYEKRAWFLRELVAKTTECNMLEGKAFMMSPTNLEKTIKIFRSCKSRDQIIPSLVKEYKGHVTTSQANYISELRMYQLTDGEYKKTLELIDKIRKEINDITETVEKPEKIRDVIIDEIKTIKSKYGTPRKSKILNLGNEEAVNISVVQILTDGSILFGETENPEHLSSDITPIS</sequence>
<feature type="domain" description="Topo IIA-type catalytic" evidence="5">
    <location>
        <begin position="2"/>
        <end position="286"/>
    </location>
</feature>
<keyword evidence="2" id="KW-0799">Topoisomerase</keyword>
<evidence type="ECO:0000256" key="1">
    <source>
        <dbReference type="ARBA" id="ARBA00008263"/>
    </source>
</evidence>
<gene>
    <name evidence="6" type="ORF">OBE_02197</name>
</gene>
<keyword evidence="4 6" id="KW-0413">Isomerase</keyword>
<dbReference type="InterPro" id="IPR013760">
    <property type="entry name" value="Topo_IIA-like_dom_sf"/>
</dbReference>
<keyword evidence="3" id="KW-0238">DNA-binding</keyword>
<dbReference type="GO" id="GO:0003918">
    <property type="term" value="F:DNA topoisomerase type II (double strand cut, ATP-hydrolyzing) activity"/>
    <property type="evidence" value="ECO:0007669"/>
    <property type="project" value="InterPro"/>
</dbReference>
<evidence type="ECO:0000313" key="6">
    <source>
        <dbReference type="EMBL" id="EKC73807.1"/>
    </source>
</evidence>
<dbReference type="GO" id="GO:0009330">
    <property type="term" value="C:DNA topoisomerase type II (double strand cut, ATP-hydrolyzing) complex"/>
    <property type="evidence" value="ECO:0007669"/>
    <property type="project" value="TreeGrafter"/>
</dbReference>
<evidence type="ECO:0000256" key="3">
    <source>
        <dbReference type="ARBA" id="ARBA00023125"/>
    </source>
</evidence>
<feature type="non-terminal residue" evidence="6">
    <location>
        <position position="342"/>
    </location>
</feature>
<evidence type="ECO:0000256" key="2">
    <source>
        <dbReference type="ARBA" id="ARBA00023029"/>
    </source>
</evidence>
<dbReference type="GO" id="GO:0005524">
    <property type="term" value="F:ATP binding"/>
    <property type="evidence" value="ECO:0007669"/>
    <property type="project" value="InterPro"/>
</dbReference>
<dbReference type="Pfam" id="PF00521">
    <property type="entry name" value="DNA_topoisoIV"/>
    <property type="match status" value="1"/>
</dbReference>
<protein>
    <submittedName>
        <fullName evidence="6">DNA gyrase subunit A-topoisomerase</fullName>
    </submittedName>
</protein>
<dbReference type="Gene3D" id="1.10.268.10">
    <property type="entry name" value="Topoisomerase, domain 3"/>
    <property type="match status" value="1"/>
</dbReference>